<gene>
    <name evidence="1" type="ORF">AVEN_193339_1</name>
</gene>
<dbReference type="EMBL" id="BGPR01000678">
    <property type="protein sequence ID" value="GBM31207.1"/>
    <property type="molecule type" value="Genomic_DNA"/>
</dbReference>
<sequence length="84" mass="9098">MGLEASVMAVMPALYRQFRWASQGTFAMLHRAAGHVALTYSVGLTLVPVAGVNSEPLQRLCSPKGTQQSMVFRCNGQYFACVTS</sequence>
<name>A0A4Y2ERS4_ARAVE</name>
<organism evidence="1 2">
    <name type="scientific">Araneus ventricosus</name>
    <name type="common">Orbweaver spider</name>
    <name type="synonym">Epeira ventricosa</name>
    <dbReference type="NCBI Taxonomy" id="182803"/>
    <lineage>
        <taxon>Eukaryota</taxon>
        <taxon>Metazoa</taxon>
        <taxon>Ecdysozoa</taxon>
        <taxon>Arthropoda</taxon>
        <taxon>Chelicerata</taxon>
        <taxon>Arachnida</taxon>
        <taxon>Araneae</taxon>
        <taxon>Araneomorphae</taxon>
        <taxon>Entelegynae</taxon>
        <taxon>Araneoidea</taxon>
        <taxon>Araneidae</taxon>
        <taxon>Araneus</taxon>
    </lineage>
</organism>
<keyword evidence="2" id="KW-1185">Reference proteome</keyword>
<dbReference type="Proteomes" id="UP000499080">
    <property type="component" value="Unassembled WGS sequence"/>
</dbReference>
<accession>A0A4Y2ERS4</accession>
<comment type="caution">
    <text evidence="1">The sequence shown here is derived from an EMBL/GenBank/DDBJ whole genome shotgun (WGS) entry which is preliminary data.</text>
</comment>
<dbReference type="AlphaFoldDB" id="A0A4Y2ERS4"/>
<protein>
    <submittedName>
        <fullName evidence="1">Uncharacterized protein</fullName>
    </submittedName>
</protein>
<evidence type="ECO:0000313" key="1">
    <source>
        <dbReference type="EMBL" id="GBM31207.1"/>
    </source>
</evidence>
<reference evidence="1 2" key="1">
    <citation type="journal article" date="2019" name="Sci. Rep.">
        <title>Orb-weaving spider Araneus ventricosus genome elucidates the spidroin gene catalogue.</title>
        <authorList>
            <person name="Kono N."/>
            <person name="Nakamura H."/>
            <person name="Ohtoshi R."/>
            <person name="Moran D.A.P."/>
            <person name="Shinohara A."/>
            <person name="Yoshida Y."/>
            <person name="Fujiwara M."/>
            <person name="Mori M."/>
            <person name="Tomita M."/>
            <person name="Arakawa K."/>
        </authorList>
    </citation>
    <scope>NUCLEOTIDE SEQUENCE [LARGE SCALE GENOMIC DNA]</scope>
</reference>
<proteinExistence type="predicted"/>
<evidence type="ECO:0000313" key="2">
    <source>
        <dbReference type="Proteomes" id="UP000499080"/>
    </source>
</evidence>